<dbReference type="AlphaFoldDB" id="A0A9X7J1F3"/>
<comment type="caution">
    <text evidence="2">The sequence shown here is derived from an EMBL/GenBank/DDBJ whole genome shotgun (WGS) entry which is preliminary data.</text>
</comment>
<feature type="region of interest" description="Disordered" evidence="1">
    <location>
        <begin position="1"/>
        <end position="20"/>
    </location>
</feature>
<name>A0A9X7J1F3_9FIRM</name>
<gene>
    <name evidence="2" type="ORF">MOST_25060</name>
</gene>
<reference evidence="2 3" key="1">
    <citation type="submission" date="2018-03" db="EMBL/GenBank/DDBJ databases">
        <title>Genome sequence of Moorella stamsii DSM 26217.</title>
        <authorList>
            <person name="Poehlein A."/>
            <person name="Daniel R."/>
        </authorList>
    </citation>
    <scope>NUCLEOTIDE SEQUENCE [LARGE SCALE GENOMIC DNA]</scope>
    <source>
        <strain evidence="3">DSM 26217</strain>
    </source>
</reference>
<organism evidence="2 3">
    <name type="scientific">Neomoorella stamsii</name>
    <dbReference type="NCBI Taxonomy" id="1266720"/>
    <lineage>
        <taxon>Bacteria</taxon>
        <taxon>Bacillati</taxon>
        <taxon>Bacillota</taxon>
        <taxon>Clostridia</taxon>
        <taxon>Neomoorellales</taxon>
        <taxon>Neomoorellaceae</taxon>
        <taxon>Neomoorella</taxon>
    </lineage>
</organism>
<proteinExistence type="predicted"/>
<dbReference type="EMBL" id="PVXL01000055">
    <property type="protein sequence ID" value="PRR71450.1"/>
    <property type="molecule type" value="Genomic_DNA"/>
</dbReference>
<keyword evidence="3" id="KW-1185">Reference proteome</keyword>
<protein>
    <submittedName>
        <fullName evidence="2">Uncharacterized protein</fullName>
    </submittedName>
</protein>
<evidence type="ECO:0000256" key="1">
    <source>
        <dbReference type="SAM" id="MobiDB-lite"/>
    </source>
</evidence>
<dbReference type="Proteomes" id="UP000239430">
    <property type="component" value="Unassembled WGS sequence"/>
</dbReference>
<evidence type="ECO:0000313" key="2">
    <source>
        <dbReference type="EMBL" id="PRR71450.1"/>
    </source>
</evidence>
<sequence length="67" mass="7532">MPRRFKLSRNGPNQDRRSKVRARELHHIRGNQVIIDPNGARKINNKSSIAGPKTLPEVNGPALLILN</sequence>
<accession>A0A9X7J1F3</accession>
<dbReference type="RefSeq" id="WP_054937647.1">
    <property type="nucleotide sequence ID" value="NZ_PVXL01000055.1"/>
</dbReference>
<evidence type="ECO:0000313" key="3">
    <source>
        <dbReference type="Proteomes" id="UP000239430"/>
    </source>
</evidence>